<evidence type="ECO:0000256" key="1">
    <source>
        <dbReference type="SAM" id="SignalP"/>
    </source>
</evidence>
<dbReference type="PANTHER" id="PTHR46339">
    <property type="entry name" value="PROTEIN CBG15282-RELATED"/>
    <property type="match status" value="1"/>
</dbReference>
<feature type="signal peptide" evidence="1">
    <location>
        <begin position="1"/>
        <end position="22"/>
    </location>
</feature>
<dbReference type="PANTHER" id="PTHR46339:SF10">
    <property type="entry name" value="BPTI_KUNITZ INHIBITOR DOMAIN-CONTAINING PROTEIN"/>
    <property type="match status" value="1"/>
</dbReference>
<dbReference type="SMART" id="SM00289">
    <property type="entry name" value="WR1"/>
    <property type="match status" value="8"/>
</dbReference>
<dbReference type="WBParaSite" id="EVEC_0000187901-mRNA-1">
    <property type="protein sequence ID" value="EVEC_0000187901-mRNA-1"/>
    <property type="gene ID" value="EVEC_0000187901"/>
</dbReference>
<evidence type="ECO:0000313" key="5">
    <source>
        <dbReference type="WBParaSite" id="EVEC_0000187901-mRNA-1"/>
    </source>
</evidence>
<dbReference type="Gene3D" id="4.10.410.10">
    <property type="entry name" value="Pancreatic trypsin inhibitor Kunitz domain"/>
    <property type="match status" value="3"/>
</dbReference>
<feature type="chain" id="PRO_5043122491" evidence="1">
    <location>
        <begin position="23"/>
        <end position="584"/>
    </location>
</feature>
<dbReference type="PROSITE" id="PS50279">
    <property type="entry name" value="BPTI_KUNITZ_2"/>
    <property type="match status" value="3"/>
</dbReference>
<dbReference type="Pfam" id="PF00014">
    <property type="entry name" value="Kunitz_BPTI"/>
    <property type="match status" value="3"/>
</dbReference>
<feature type="domain" description="BPTI/Kunitz inhibitor" evidence="2">
    <location>
        <begin position="30"/>
        <end position="83"/>
    </location>
</feature>
<evidence type="ECO:0000313" key="3">
    <source>
        <dbReference type="EMBL" id="VDD86444.1"/>
    </source>
</evidence>
<dbReference type="CDD" id="cd22593">
    <property type="entry name" value="Kunitz_conkunitzin"/>
    <property type="match status" value="1"/>
</dbReference>
<name>A0A0N4UWK5_ENTVE</name>
<dbReference type="AlphaFoldDB" id="A0A0N4UWK5"/>
<dbReference type="InterPro" id="IPR002223">
    <property type="entry name" value="Kunitz_BPTI"/>
</dbReference>
<dbReference type="EMBL" id="UXUI01007234">
    <property type="protein sequence ID" value="VDD86444.1"/>
    <property type="molecule type" value="Genomic_DNA"/>
</dbReference>
<evidence type="ECO:0000259" key="2">
    <source>
        <dbReference type="PROSITE" id="PS50279"/>
    </source>
</evidence>
<organism evidence="5">
    <name type="scientific">Enterobius vermicularis</name>
    <name type="common">Human pinworm</name>
    <dbReference type="NCBI Taxonomy" id="51028"/>
    <lineage>
        <taxon>Eukaryota</taxon>
        <taxon>Metazoa</taxon>
        <taxon>Ecdysozoa</taxon>
        <taxon>Nematoda</taxon>
        <taxon>Chromadorea</taxon>
        <taxon>Rhabditida</taxon>
        <taxon>Spirurina</taxon>
        <taxon>Oxyuridomorpha</taxon>
        <taxon>Oxyuroidea</taxon>
        <taxon>Oxyuridae</taxon>
        <taxon>Enterobius</taxon>
    </lineage>
</organism>
<dbReference type="STRING" id="51028.A0A0N4UWK5"/>
<reference evidence="3 4" key="2">
    <citation type="submission" date="2018-10" db="EMBL/GenBank/DDBJ databases">
        <authorList>
            <consortium name="Pathogen Informatics"/>
        </authorList>
    </citation>
    <scope>NUCLEOTIDE SEQUENCE [LARGE SCALE GENOMIC DNA]</scope>
</reference>
<feature type="domain" description="BPTI/Kunitz inhibitor" evidence="2">
    <location>
        <begin position="228"/>
        <end position="281"/>
    </location>
</feature>
<dbReference type="InterPro" id="IPR036880">
    <property type="entry name" value="Kunitz_BPTI_sf"/>
</dbReference>
<reference evidence="5" key="1">
    <citation type="submission" date="2017-02" db="UniProtKB">
        <authorList>
            <consortium name="WormBaseParasite"/>
        </authorList>
    </citation>
    <scope>IDENTIFICATION</scope>
</reference>
<dbReference type="Proteomes" id="UP000274131">
    <property type="component" value="Unassembled WGS sequence"/>
</dbReference>
<sequence>MKLCSFTYFLIYFFTTFDLTSSLDLGGVLCRLPKSEGYECGITGASEAYFYDPDIGECIQFRFLGCGGNQNRFATKDDCQSGCGLLSKCGKGLPLMDFAGNIKRCDAFKMPCPVDYECNGKGLESVCCKKIERICDLAVNSGNPCGAPLIMRYYFDGSSNMCRPFSYTGCGGNENNFKSKGQCLKSCAKAVTCLRGDPLPDRYTSTRLMSCSRNSQCPANYTCTELVCGTAYDETLPCRDPLQDNLWTFNAKEGKCELLLDPACANQMNTFASQDQCAEYCIGSCPGNLQPYLNAITTLPQLCNPKESHSCPVGHECLKSTEFASICCKTQAVCTAAESITEMNLDGSGPRRCTYDIPDTCSSGYVCQQATNLEYICCTQPLDCPFGLKALREQYGRPHICSPGVPGGCPEDHFCVLASTGARRHLCCKPERKCLLPYVNTNTQRPKRCFPGETLCPESSDCLAAIDNVENITSLRDIYFYCCHRVEIFTCSNGEMPVLDIVSNRPIQCNPSDPNSCARRDKVCEKLADGTYSCCPGPESRRQLCNEAVLQNGQVLRCEGWDDNGCSEGACQKAADGRYYCCRT</sequence>
<dbReference type="SMART" id="SM00131">
    <property type="entry name" value="KU"/>
    <property type="match status" value="3"/>
</dbReference>
<feature type="domain" description="BPTI/Kunitz inhibitor" evidence="2">
    <location>
        <begin position="135"/>
        <end position="187"/>
    </location>
</feature>
<dbReference type="OrthoDB" id="196393at2759"/>
<evidence type="ECO:0000313" key="4">
    <source>
        <dbReference type="Proteomes" id="UP000274131"/>
    </source>
</evidence>
<dbReference type="InterPro" id="IPR053014">
    <property type="entry name" value="Cuticle_assoc_divergent"/>
</dbReference>
<gene>
    <name evidence="3" type="ORF">EVEC_LOCUS1587</name>
</gene>
<dbReference type="Pfam" id="PF14625">
    <property type="entry name" value="Lustrin_cystein"/>
    <property type="match status" value="6"/>
</dbReference>
<keyword evidence="1" id="KW-0732">Signal</keyword>
<dbReference type="SUPFAM" id="SSF57362">
    <property type="entry name" value="BPTI-like"/>
    <property type="match status" value="3"/>
</dbReference>
<dbReference type="InterPro" id="IPR028150">
    <property type="entry name" value="Lustrin_cystein"/>
</dbReference>
<protein>
    <submittedName>
        <fullName evidence="5">BPTI/Kunitz inhibitor domain-containing protein</fullName>
    </submittedName>
</protein>
<dbReference type="GO" id="GO:0004867">
    <property type="term" value="F:serine-type endopeptidase inhibitor activity"/>
    <property type="evidence" value="ECO:0007669"/>
    <property type="project" value="InterPro"/>
</dbReference>
<proteinExistence type="predicted"/>
<keyword evidence="4" id="KW-1185">Reference proteome</keyword>
<dbReference type="InterPro" id="IPR006150">
    <property type="entry name" value="Cys_repeat_1"/>
</dbReference>
<dbReference type="InterPro" id="IPR020901">
    <property type="entry name" value="Prtase_inh_Kunz-CS"/>
</dbReference>
<dbReference type="PROSITE" id="PS00280">
    <property type="entry name" value="BPTI_KUNITZ_1"/>
    <property type="match status" value="2"/>
</dbReference>
<accession>A0A0N4UWK5</accession>